<reference evidence="3 4" key="1">
    <citation type="submission" date="2024-02" db="EMBL/GenBank/DDBJ databases">
        <authorList>
            <person name="Chen Y."/>
            <person name="Shah S."/>
            <person name="Dougan E. K."/>
            <person name="Thang M."/>
            <person name="Chan C."/>
        </authorList>
    </citation>
    <scope>NUCLEOTIDE SEQUENCE [LARGE SCALE GENOMIC DNA]</scope>
</reference>
<evidence type="ECO:0000256" key="2">
    <source>
        <dbReference type="SAM" id="SignalP"/>
    </source>
</evidence>
<keyword evidence="4" id="KW-1185">Reference proteome</keyword>
<evidence type="ECO:0000313" key="4">
    <source>
        <dbReference type="Proteomes" id="UP001642464"/>
    </source>
</evidence>
<dbReference type="Proteomes" id="UP001642464">
    <property type="component" value="Unassembled WGS sequence"/>
</dbReference>
<feature type="chain" id="PRO_5045745394" evidence="2">
    <location>
        <begin position="24"/>
        <end position="308"/>
    </location>
</feature>
<feature type="compositionally biased region" description="Basic and acidic residues" evidence="1">
    <location>
        <begin position="269"/>
        <end position="282"/>
    </location>
</feature>
<dbReference type="EMBL" id="CAXAMM010020034">
    <property type="protein sequence ID" value="CAK9047131.1"/>
    <property type="molecule type" value="Genomic_DNA"/>
</dbReference>
<organism evidence="3 4">
    <name type="scientific">Durusdinium trenchii</name>
    <dbReference type="NCBI Taxonomy" id="1381693"/>
    <lineage>
        <taxon>Eukaryota</taxon>
        <taxon>Sar</taxon>
        <taxon>Alveolata</taxon>
        <taxon>Dinophyceae</taxon>
        <taxon>Suessiales</taxon>
        <taxon>Symbiodiniaceae</taxon>
        <taxon>Durusdinium</taxon>
    </lineage>
</organism>
<feature type="region of interest" description="Disordered" evidence="1">
    <location>
        <begin position="252"/>
        <end position="289"/>
    </location>
</feature>
<evidence type="ECO:0000313" key="3">
    <source>
        <dbReference type="EMBL" id="CAK9047131.1"/>
    </source>
</evidence>
<sequence>MAIVMRAVAAVLLLAAALEPAQAVRLGREDIAALSASSVAAECACGQVPDASGGCKTVNCGSGQAAVLGATNAEDACVALPSKSGHFVSLEPVGHLCVRPCAGCGSYQPKQNASTCEVASESDCKLLGVGNRAPIFAFEATSVNEACGEVPEDHVFIGEDCVIAGCTTGTVVHLSCEIAVRDAYKRTIGLDGVVAKNEECAEGQVDITPQQWKDVQELWTGFGRLGMLDTSKPCDAPFSDAAKQCGCGRTRSPTLEPTAQTTTGDTTTGEDRGSTGKVEEKTPAPSKAGACYSSSVVLACSMILMLQF</sequence>
<evidence type="ECO:0000256" key="1">
    <source>
        <dbReference type="SAM" id="MobiDB-lite"/>
    </source>
</evidence>
<accession>A0ABP0M6I6</accession>
<name>A0ABP0M6I6_9DINO</name>
<protein>
    <submittedName>
        <fullName evidence="3">Uncharacterized protein</fullName>
    </submittedName>
</protein>
<feature type="compositionally biased region" description="Low complexity" evidence="1">
    <location>
        <begin position="258"/>
        <end position="267"/>
    </location>
</feature>
<proteinExistence type="predicted"/>
<keyword evidence="2" id="KW-0732">Signal</keyword>
<comment type="caution">
    <text evidence="3">The sequence shown here is derived from an EMBL/GenBank/DDBJ whole genome shotgun (WGS) entry which is preliminary data.</text>
</comment>
<gene>
    <name evidence="3" type="ORF">SCF082_LOCUS26450</name>
</gene>
<feature type="signal peptide" evidence="2">
    <location>
        <begin position="1"/>
        <end position="23"/>
    </location>
</feature>